<reference evidence="1 2" key="1">
    <citation type="submission" date="2015-04" db="EMBL/GenBank/DDBJ databases">
        <authorList>
            <person name="Syromyatnikov M.Y."/>
            <person name="Popov V.N."/>
        </authorList>
    </citation>
    <scope>NUCLEOTIDE SEQUENCE [LARGE SCALE GENOMIC DNA]</scope>
</reference>
<accession>A0A1J1I3H6</accession>
<gene>
    <name evidence="1" type="ORF">CLUMA_CG007667</name>
</gene>
<evidence type="ECO:0000313" key="2">
    <source>
        <dbReference type="Proteomes" id="UP000183832"/>
    </source>
</evidence>
<dbReference type="EMBL" id="CVRI01000038">
    <property type="protein sequence ID" value="CRK94148.1"/>
    <property type="molecule type" value="Genomic_DNA"/>
</dbReference>
<sequence length="110" mass="13112">MRSNKEKNYFGVLSWRIRLRLLQKHNSMMYVLKKVAAVDRLRPMYVEISLRAQKQNDHRKTSNKTQNKIGAVSSMKCFSFQQSSFHPQFESFIHTRHAVKEAAIRWLKML</sequence>
<proteinExistence type="predicted"/>
<name>A0A1J1I3H6_9DIPT</name>
<organism evidence="1 2">
    <name type="scientific">Clunio marinus</name>
    <dbReference type="NCBI Taxonomy" id="568069"/>
    <lineage>
        <taxon>Eukaryota</taxon>
        <taxon>Metazoa</taxon>
        <taxon>Ecdysozoa</taxon>
        <taxon>Arthropoda</taxon>
        <taxon>Hexapoda</taxon>
        <taxon>Insecta</taxon>
        <taxon>Pterygota</taxon>
        <taxon>Neoptera</taxon>
        <taxon>Endopterygota</taxon>
        <taxon>Diptera</taxon>
        <taxon>Nematocera</taxon>
        <taxon>Chironomoidea</taxon>
        <taxon>Chironomidae</taxon>
        <taxon>Clunio</taxon>
    </lineage>
</organism>
<dbReference type="AlphaFoldDB" id="A0A1J1I3H6"/>
<protein>
    <submittedName>
        <fullName evidence="1">CLUMA_CG007667, isoform A</fullName>
    </submittedName>
</protein>
<evidence type="ECO:0000313" key="1">
    <source>
        <dbReference type="EMBL" id="CRK94148.1"/>
    </source>
</evidence>
<dbReference type="Proteomes" id="UP000183832">
    <property type="component" value="Unassembled WGS sequence"/>
</dbReference>
<keyword evidence="2" id="KW-1185">Reference proteome</keyword>